<name>A0ABS8JFU0_9GAMM</name>
<dbReference type="RefSeq" id="WP_230526027.1">
    <property type="nucleotide sequence ID" value="NZ_JAJGAK010000001.1"/>
</dbReference>
<evidence type="ECO:0000313" key="2">
    <source>
        <dbReference type="EMBL" id="MCC8362424.1"/>
    </source>
</evidence>
<sequence length="87" mass="9122">MWARASAGVVAGFFLSAGIVGLVCWGLPGPWTSTIVGGLVAFFPVWMGVMGASFAFANGRRAWAWLGSLAVFSMGALWGLQQLAWVA</sequence>
<feature type="transmembrane region" description="Helical" evidence="1">
    <location>
        <begin position="7"/>
        <end position="28"/>
    </location>
</feature>
<accession>A0ABS8JFU0</accession>
<feature type="transmembrane region" description="Helical" evidence="1">
    <location>
        <begin position="63"/>
        <end position="81"/>
    </location>
</feature>
<feature type="transmembrane region" description="Helical" evidence="1">
    <location>
        <begin position="34"/>
        <end position="56"/>
    </location>
</feature>
<gene>
    <name evidence="2" type="ORF">LK996_04975</name>
</gene>
<proteinExistence type="predicted"/>
<keyword evidence="3" id="KW-1185">Reference proteome</keyword>
<reference evidence="2" key="1">
    <citation type="submission" date="2021-10" db="EMBL/GenBank/DDBJ databases">
        <authorList>
            <person name="Lyu M."/>
            <person name="Wang X."/>
            <person name="Meng X."/>
            <person name="Xu K."/>
        </authorList>
    </citation>
    <scope>NUCLEOTIDE SEQUENCE</scope>
    <source>
        <strain evidence="2">A6</strain>
    </source>
</reference>
<dbReference type="Proteomes" id="UP001165293">
    <property type="component" value="Unassembled WGS sequence"/>
</dbReference>
<dbReference type="EMBL" id="JAJGAK010000001">
    <property type="protein sequence ID" value="MCC8362424.1"/>
    <property type="molecule type" value="Genomic_DNA"/>
</dbReference>
<organism evidence="2 3">
    <name type="scientific">Noviluteimonas lactosilytica</name>
    <dbReference type="NCBI Taxonomy" id="2888523"/>
    <lineage>
        <taxon>Bacteria</taxon>
        <taxon>Pseudomonadati</taxon>
        <taxon>Pseudomonadota</taxon>
        <taxon>Gammaproteobacteria</taxon>
        <taxon>Lysobacterales</taxon>
        <taxon>Lysobacteraceae</taxon>
        <taxon>Noviluteimonas</taxon>
    </lineage>
</organism>
<protein>
    <submittedName>
        <fullName evidence="2">Uncharacterized protein</fullName>
    </submittedName>
</protein>
<comment type="caution">
    <text evidence="2">The sequence shown here is derived from an EMBL/GenBank/DDBJ whole genome shotgun (WGS) entry which is preliminary data.</text>
</comment>
<keyword evidence="1" id="KW-0812">Transmembrane</keyword>
<evidence type="ECO:0000256" key="1">
    <source>
        <dbReference type="SAM" id="Phobius"/>
    </source>
</evidence>
<keyword evidence="1" id="KW-1133">Transmembrane helix</keyword>
<evidence type="ECO:0000313" key="3">
    <source>
        <dbReference type="Proteomes" id="UP001165293"/>
    </source>
</evidence>
<keyword evidence="1" id="KW-0472">Membrane</keyword>